<protein>
    <submittedName>
        <fullName evidence="1">Uncharacterized protein</fullName>
    </submittedName>
</protein>
<evidence type="ECO:0000313" key="1">
    <source>
        <dbReference type="EMBL" id="PLW27185.1"/>
    </source>
</evidence>
<sequence length="53" mass="5664">MLFVAAGSTIAAMFFTGILEEKVPALHAAMDTQPTAMEAQLDMPRTAMKAQHA</sequence>
<proteinExistence type="predicted"/>
<dbReference type="AlphaFoldDB" id="A0A2N5TNX0"/>
<dbReference type="Proteomes" id="UP000235392">
    <property type="component" value="Unassembled WGS sequence"/>
</dbReference>
<dbReference type="EMBL" id="PGCI01000421">
    <property type="protein sequence ID" value="PLW27185.1"/>
    <property type="molecule type" value="Genomic_DNA"/>
</dbReference>
<reference evidence="1 2" key="1">
    <citation type="submission" date="2017-11" db="EMBL/GenBank/DDBJ databases">
        <title>De novo assembly and phasing of dikaryotic genomes from two isolates of Puccinia coronata f. sp. avenae, the causal agent of oat crown rust.</title>
        <authorList>
            <person name="Miller M.E."/>
            <person name="Zhang Y."/>
            <person name="Omidvar V."/>
            <person name="Sperschneider J."/>
            <person name="Schwessinger B."/>
            <person name="Raley C."/>
            <person name="Palmer J.M."/>
            <person name="Garnica D."/>
            <person name="Upadhyaya N."/>
            <person name="Rathjen J."/>
            <person name="Taylor J.M."/>
            <person name="Park R.F."/>
            <person name="Dodds P.N."/>
            <person name="Hirsch C.D."/>
            <person name="Kianian S.F."/>
            <person name="Figueroa M."/>
        </authorList>
    </citation>
    <scope>NUCLEOTIDE SEQUENCE [LARGE SCALE GENOMIC DNA]</scope>
    <source>
        <strain evidence="1">12SD80</strain>
    </source>
</reference>
<gene>
    <name evidence="1" type="ORF">PCASD_24116</name>
</gene>
<accession>A0A2N5TNX0</accession>
<comment type="caution">
    <text evidence="1">The sequence shown here is derived from an EMBL/GenBank/DDBJ whole genome shotgun (WGS) entry which is preliminary data.</text>
</comment>
<evidence type="ECO:0000313" key="2">
    <source>
        <dbReference type="Proteomes" id="UP000235392"/>
    </source>
</evidence>
<name>A0A2N5TNX0_9BASI</name>
<organism evidence="1 2">
    <name type="scientific">Puccinia coronata f. sp. avenae</name>
    <dbReference type="NCBI Taxonomy" id="200324"/>
    <lineage>
        <taxon>Eukaryota</taxon>
        <taxon>Fungi</taxon>
        <taxon>Dikarya</taxon>
        <taxon>Basidiomycota</taxon>
        <taxon>Pucciniomycotina</taxon>
        <taxon>Pucciniomycetes</taxon>
        <taxon>Pucciniales</taxon>
        <taxon>Pucciniaceae</taxon>
        <taxon>Puccinia</taxon>
    </lineage>
</organism>